<sequence length="324" mass="34932">MFVQCNRIGAPQKYSRRVGRPPRIEASAGGTHSLSLYLWRIAMHVGLGLPISDPAALLDWARRADAGPFRTLGLLDRLVYDNPEPLIALATLAGATSRVQVQTEVLLAPLRDPVLLAKQVATLDRMSGGRLVLGLGVGGRADDHRASGTELRTRGRRMDEQLALMRRLWAGGPYDAECGPIGPAPLRPEGPEILFGGFQPAALDRIGRWGGGFLAAVPPSWAGKLFDTARRSWTDHGRAGEPRIVAQVNVALGPNHVIEDARASMGAYYGFSDYTEGILAGLLTTPAQIRTTIAEFGDLGADEVMFYCYGRDADQVDRLADALP</sequence>
<dbReference type="InterPro" id="IPR011251">
    <property type="entry name" value="Luciferase-like_dom"/>
</dbReference>
<evidence type="ECO:0000256" key="3">
    <source>
        <dbReference type="ARBA" id="ARBA00023002"/>
    </source>
</evidence>
<reference evidence="6 7" key="1">
    <citation type="submission" date="2022-11" db="EMBL/GenBank/DDBJ databases">
        <title>Genome Sequencing of Nocardia sp. ON39_IFM12276 and assembly.</title>
        <authorList>
            <person name="Shimojima M."/>
            <person name="Toyokawa M."/>
            <person name="Uesaka K."/>
        </authorList>
    </citation>
    <scope>NUCLEOTIDE SEQUENCE [LARGE SCALE GENOMIC DNA]</scope>
    <source>
        <strain evidence="6 7">IFM 12276</strain>
    </source>
</reference>
<evidence type="ECO:0000256" key="4">
    <source>
        <dbReference type="ARBA" id="ARBA00023033"/>
    </source>
</evidence>
<dbReference type="InterPro" id="IPR036661">
    <property type="entry name" value="Luciferase-like_sf"/>
</dbReference>
<protein>
    <submittedName>
        <fullName evidence="6">Luciferase</fullName>
    </submittedName>
</protein>
<dbReference type="Proteomes" id="UP001317870">
    <property type="component" value="Chromosome"/>
</dbReference>
<name>A0ABM8CRK8_9NOCA</name>
<organism evidence="6 7">
    <name type="scientific">Nocardia sputorum</name>
    <dbReference type="NCBI Taxonomy" id="2984338"/>
    <lineage>
        <taxon>Bacteria</taxon>
        <taxon>Bacillati</taxon>
        <taxon>Actinomycetota</taxon>
        <taxon>Actinomycetes</taxon>
        <taxon>Mycobacteriales</taxon>
        <taxon>Nocardiaceae</taxon>
        <taxon>Nocardia</taxon>
    </lineage>
</organism>
<feature type="domain" description="Luciferase-like" evidence="5">
    <location>
        <begin position="52"/>
        <end position="269"/>
    </location>
</feature>
<dbReference type="InterPro" id="IPR050172">
    <property type="entry name" value="SsuD_RutA_monooxygenase"/>
</dbReference>
<keyword evidence="1" id="KW-0285">Flavoprotein</keyword>
<keyword evidence="3" id="KW-0560">Oxidoreductase</keyword>
<dbReference type="PANTHER" id="PTHR42847">
    <property type="entry name" value="ALKANESULFONATE MONOOXYGENASE"/>
    <property type="match status" value="1"/>
</dbReference>
<dbReference type="SUPFAM" id="SSF51679">
    <property type="entry name" value="Bacterial luciferase-like"/>
    <property type="match status" value="1"/>
</dbReference>
<dbReference type="PANTHER" id="PTHR42847:SF4">
    <property type="entry name" value="ALKANESULFONATE MONOOXYGENASE-RELATED"/>
    <property type="match status" value="1"/>
</dbReference>
<accession>A0ABM8CRK8</accession>
<keyword evidence="2" id="KW-0288">FMN</keyword>
<evidence type="ECO:0000259" key="5">
    <source>
        <dbReference type="Pfam" id="PF00296"/>
    </source>
</evidence>
<evidence type="ECO:0000313" key="6">
    <source>
        <dbReference type="EMBL" id="BDT97587.1"/>
    </source>
</evidence>
<keyword evidence="4" id="KW-0503">Monooxygenase</keyword>
<evidence type="ECO:0000256" key="2">
    <source>
        <dbReference type="ARBA" id="ARBA00022643"/>
    </source>
</evidence>
<dbReference type="Pfam" id="PF00296">
    <property type="entry name" value="Bac_luciferase"/>
    <property type="match status" value="1"/>
</dbReference>
<keyword evidence="7" id="KW-1185">Reference proteome</keyword>
<gene>
    <name evidence="6" type="ORF">IFM12276_06160</name>
</gene>
<evidence type="ECO:0000256" key="1">
    <source>
        <dbReference type="ARBA" id="ARBA00022630"/>
    </source>
</evidence>
<dbReference type="EMBL" id="AP026978">
    <property type="protein sequence ID" value="BDT97587.1"/>
    <property type="molecule type" value="Genomic_DNA"/>
</dbReference>
<evidence type="ECO:0000313" key="7">
    <source>
        <dbReference type="Proteomes" id="UP001317870"/>
    </source>
</evidence>
<proteinExistence type="predicted"/>
<dbReference type="Gene3D" id="3.20.20.30">
    <property type="entry name" value="Luciferase-like domain"/>
    <property type="match status" value="1"/>
</dbReference>